<evidence type="ECO:0000256" key="1">
    <source>
        <dbReference type="ARBA" id="ARBA00000085"/>
    </source>
</evidence>
<dbReference type="SUPFAM" id="SSF55874">
    <property type="entry name" value="ATPase domain of HSP90 chaperone/DNA topoisomerase II/histidine kinase"/>
    <property type="match status" value="1"/>
</dbReference>
<dbReference type="InterPro" id="IPR004358">
    <property type="entry name" value="Sig_transdc_His_kin-like_C"/>
</dbReference>
<dbReference type="Pfam" id="PF02518">
    <property type="entry name" value="HATPase_c"/>
    <property type="match status" value="1"/>
</dbReference>
<keyword evidence="6 10" id="KW-0418">Kinase</keyword>
<keyword evidence="7" id="KW-0067">ATP-binding</keyword>
<keyword evidence="4" id="KW-0808">Transferase</keyword>
<dbReference type="Gene3D" id="3.30.565.10">
    <property type="entry name" value="Histidine kinase-like ATPase, C-terminal domain"/>
    <property type="match status" value="1"/>
</dbReference>
<comment type="caution">
    <text evidence="10">The sequence shown here is derived from an EMBL/GenBank/DDBJ whole genome shotgun (WGS) entry which is preliminary data.</text>
</comment>
<keyword evidence="8" id="KW-0902">Two-component regulatory system</keyword>
<evidence type="ECO:0000256" key="5">
    <source>
        <dbReference type="ARBA" id="ARBA00022741"/>
    </source>
</evidence>
<evidence type="ECO:0000259" key="9">
    <source>
        <dbReference type="PROSITE" id="PS50109"/>
    </source>
</evidence>
<dbReference type="CDD" id="cd00130">
    <property type="entry name" value="PAS"/>
    <property type="match status" value="1"/>
</dbReference>
<dbReference type="EMBL" id="QKVK01000004">
    <property type="protein sequence ID" value="PZF77098.1"/>
    <property type="molecule type" value="Genomic_DNA"/>
</dbReference>
<dbReference type="SMART" id="SM00387">
    <property type="entry name" value="HATPase_c"/>
    <property type="match status" value="1"/>
</dbReference>
<evidence type="ECO:0000313" key="11">
    <source>
        <dbReference type="Proteomes" id="UP000248795"/>
    </source>
</evidence>
<name>A0A2W2BAH3_9HYPH</name>
<evidence type="ECO:0000256" key="3">
    <source>
        <dbReference type="ARBA" id="ARBA00022553"/>
    </source>
</evidence>
<evidence type="ECO:0000256" key="8">
    <source>
        <dbReference type="ARBA" id="ARBA00023012"/>
    </source>
</evidence>
<evidence type="ECO:0000256" key="6">
    <source>
        <dbReference type="ARBA" id="ARBA00022777"/>
    </source>
</evidence>
<dbReference type="PRINTS" id="PR00344">
    <property type="entry name" value="BCTRLSENSOR"/>
</dbReference>
<keyword evidence="11" id="KW-1185">Reference proteome</keyword>
<dbReference type="PROSITE" id="PS50109">
    <property type="entry name" value="HIS_KIN"/>
    <property type="match status" value="1"/>
</dbReference>
<evidence type="ECO:0000256" key="7">
    <source>
        <dbReference type="ARBA" id="ARBA00022840"/>
    </source>
</evidence>
<sequence>MPKAVVDALPNPLIVLDAEERICLANVAAEDYFQASSNVLLRHKLSDLVPFSSPVFGSIAQARASAGVVNEYSVAVGTPRLGGERLVDVQATLMHDDPRYVILMLLERSMAHKIDRQLTSRGAARSVSGMATMLAHEIKNPLAGIRGAAQLLEPTLNSDDRALARLICEETDRIRDLVDQMEVFSDERPLEKSPVNIHAVLERVKRLVTAGIGQGVSVREDYDPSLPPVLGNKDQLVQVFLNLAKNAAEAIQHNGEAGEILLTTAFRPGIRLTVPGTQERITLPLEVCVHDTGPGVPEELRPNIFDPFVTTKPGGKGLGLALVAKIVRDHGGIIECVGRERGTTFRVLLPMLRGTAAPRDFDGDNA</sequence>
<dbReference type="GO" id="GO:0006355">
    <property type="term" value="P:regulation of DNA-templated transcription"/>
    <property type="evidence" value="ECO:0007669"/>
    <property type="project" value="InterPro"/>
</dbReference>
<dbReference type="GO" id="GO:0000155">
    <property type="term" value="F:phosphorelay sensor kinase activity"/>
    <property type="evidence" value="ECO:0007669"/>
    <property type="project" value="InterPro"/>
</dbReference>
<dbReference type="GO" id="GO:0005524">
    <property type="term" value="F:ATP binding"/>
    <property type="evidence" value="ECO:0007669"/>
    <property type="project" value="UniProtKB-KW"/>
</dbReference>
<dbReference type="InterPro" id="IPR036890">
    <property type="entry name" value="HATPase_C_sf"/>
</dbReference>
<accession>A0A2W2BAH3</accession>
<dbReference type="SUPFAM" id="SSF55785">
    <property type="entry name" value="PYP-like sensor domain (PAS domain)"/>
    <property type="match status" value="1"/>
</dbReference>
<dbReference type="EC" id="2.7.13.3" evidence="2"/>
<dbReference type="AlphaFoldDB" id="A0A2W2BAH3"/>
<feature type="domain" description="Histidine kinase" evidence="9">
    <location>
        <begin position="133"/>
        <end position="353"/>
    </location>
</feature>
<dbReference type="InterPro" id="IPR005467">
    <property type="entry name" value="His_kinase_dom"/>
</dbReference>
<keyword evidence="5" id="KW-0547">Nucleotide-binding</keyword>
<dbReference type="InterPro" id="IPR000014">
    <property type="entry name" value="PAS"/>
</dbReference>
<dbReference type="PANTHER" id="PTHR43065">
    <property type="entry name" value="SENSOR HISTIDINE KINASE"/>
    <property type="match status" value="1"/>
</dbReference>
<reference evidence="11" key="1">
    <citation type="submission" date="2018-06" db="EMBL/GenBank/DDBJ databases">
        <title>Aestuariibacter litoralis strain KCTC 52945T.</title>
        <authorList>
            <person name="Li X."/>
            <person name="Salam N."/>
            <person name="Li J.-L."/>
            <person name="Chen Y.-M."/>
            <person name="Yang Z.-W."/>
            <person name="Zhang L.-Y."/>
            <person name="Han M.-X."/>
            <person name="Xiao M."/>
            <person name="Li W.-J."/>
        </authorList>
    </citation>
    <scope>NUCLEOTIDE SEQUENCE [LARGE SCALE GENOMIC DNA]</scope>
    <source>
        <strain evidence="11">KCTC 52945</strain>
    </source>
</reference>
<dbReference type="Gene3D" id="1.10.287.130">
    <property type="match status" value="1"/>
</dbReference>
<dbReference type="Proteomes" id="UP000248795">
    <property type="component" value="Unassembled WGS sequence"/>
</dbReference>
<keyword evidence="3" id="KW-0597">Phosphoprotein</keyword>
<dbReference type="InterPro" id="IPR003661">
    <property type="entry name" value="HisK_dim/P_dom"/>
</dbReference>
<dbReference type="Gene3D" id="3.30.450.20">
    <property type="entry name" value="PAS domain"/>
    <property type="match status" value="1"/>
</dbReference>
<gene>
    <name evidence="10" type="ORF">DK847_10920</name>
</gene>
<dbReference type="InterPro" id="IPR013767">
    <property type="entry name" value="PAS_fold"/>
</dbReference>
<organism evidence="10 11">
    <name type="scientific">Aestuariivirga litoralis</name>
    <dbReference type="NCBI Taxonomy" id="2650924"/>
    <lineage>
        <taxon>Bacteria</taxon>
        <taxon>Pseudomonadati</taxon>
        <taxon>Pseudomonadota</taxon>
        <taxon>Alphaproteobacteria</taxon>
        <taxon>Hyphomicrobiales</taxon>
        <taxon>Aestuariivirgaceae</taxon>
        <taxon>Aestuariivirga</taxon>
    </lineage>
</organism>
<dbReference type="InterPro" id="IPR036097">
    <property type="entry name" value="HisK_dim/P_sf"/>
</dbReference>
<dbReference type="Pfam" id="PF00989">
    <property type="entry name" value="PAS"/>
    <property type="match status" value="1"/>
</dbReference>
<evidence type="ECO:0000256" key="4">
    <source>
        <dbReference type="ARBA" id="ARBA00022679"/>
    </source>
</evidence>
<dbReference type="CDD" id="cd00082">
    <property type="entry name" value="HisKA"/>
    <property type="match status" value="1"/>
</dbReference>
<proteinExistence type="predicted"/>
<dbReference type="InterPro" id="IPR003594">
    <property type="entry name" value="HATPase_dom"/>
</dbReference>
<evidence type="ECO:0000256" key="2">
    <source>
        <dbReference type="ARBA" id="ARBA00012438"/>
    </source>
</evidence>
<dbReference type="PANTHER" id="PTHR43065:SF10">
    <property type="entry name" value="PEROXIDE STRESS-ACTIVATED HISTIDINE KINASE MAK3"/>
    <property type="match status" value="1"/>
</dbReference>
<protein>
    <recommendedName>
        <fullName evidence="2">histidine kinase</fullName>
        <ecNumber evidence="2">2.7.13.3</ecNumber>
    </recommendedName>
</protein>
<evidence type="ECO:0000313" key="10">
    <source>
        <dbReference type="EMBL" id="PZF77098.1"/>
    </source>
</evidence>
<dbReference type="SUPFAM" id="SSF47384">
    <property type="entry name" value="Homodimeric domain of signal transducing histidine kinase"/>
    <property type="match status" value="1"/>
</dbReference>
<dbReference type="SMART" id="SM00388">
    <property type="entry name" value="HisKA"/>
    <property type="match status" value="1"/>
</dbReference>
<comment type="catalytic activity">
    <reaction evidence="1">
        <text>ATP + protein L-histidine = ADP + protein N-phospho-L-histidine.</text>
        <dbReference type="EC" id="2.7.13.3"/>
    </reaction>
</comment>
<dbReference type="Pfam" id="PF00512">
    <property type="entry name" value="HisKA"/>
    <property type="match status" value="1"/>
</dbReference>
<dbReference type="InterPro" id="IPR035965">
    <property type="entry name" value="PAS-like_dom_sf"/>
</dbReference>